<keyword evidence="1" id="KW-1133">Transmembrane helix</keyword>
<organism evidence="2 3">
    <name type="scientific">Streptomyces murinus</name>
    <dbReference type="NCBI Taxonomy" id="33900"/>
    <lineage>
        <taxon>Bacteria</taxon>
        <taxon>Bacillati</taxon>
        <taxon>Actinomycetota</taxon>
        <taxon>Actinomycetes</taxon>
        <taxon>Kitasatosporales</taxon>
        <taxon>Streptomycetaceae</taxon>
        <taxon>Streptomyces</taxon>
    </lineage>
</organism>
<evidence type="ECO:0000313" key="3">
    <source>
        <dbReference type="Proteomes" id="UP000577386"/>
    </source>
</evidence>
<reference evidence="2 3" key="1">
    <citation type="submission" date="2020-08" db="EMBL/GenBank/DDBJ databases">
        <title>Sequencing the genomes of 1000 actinobacteria strains.</title>
        <authorList>
            <person name="Klenk H.-P."/>
        </authorList>
    </citation>
    <scope>NUCLEOTIDE SEQUENCE [LARGE SCALE GENOMIC DNA]</scope>
    <source>
        <strain evidence="2 3">DSM 41827</strain>
    </source>
</reference>
<keyword evidence="1" id="KW-0472">Membrane</keyword>
<name>A0A7W3NRA3_STRMR</name>
<dbReference type="Proteomes" id="UP000577386">
    <property type="component" value="Unassembled WGS sequence"/>
</dbReference>
<feature type="transmembrane region" description="Helical" evidence="1">
    <location>
        <begin position="20"/>
        <end position="38"/>
    </location>
</feature>
<dbReference type="EMBL" id="JACJIJ010000002">
    <property type="protein sequence ID" value="MBA9055284.1"/>
    <property type="molecule type" value="Genomic_DNA"/>
</dbReference>
<dbReference type="AlphaFoldDB" id="A0A7W3NRA3"/>
<gene>
    <name evidence="2" type="ORF">HDA42_004462</name>
</gene>
<evidence type="ECO:0000256" key="1">
    <source>
        <dbReference type="SAM" id="Phobius"/>
    </source>
</evidence>
<evidence type="ECO:0000313" key="2">
    <source>
        <dbReference type="EMBL" id="MBA9055284.1"/>
    </source>
</evidence>
<keyword evidence="1" id="KW-0812">Transmembrane</keyword>
<comment type="caution">
    <text evidence="2">The sequence shown here is derived from an EMBL/GenBank/DDBJ whole genome shotgun (WGS) entry which is preliminary data.</text>
</comment>
<proteinExistence type="predicted"/>
<accession>A0A7W3NRA3</accession>
<protein>
    <submittedName>
        <fullName evidence="2">Uncharacterized protein</fullName>
    </submittedName>
</protein>
<keyword evidence="3" id="KW-1185">Reference proteome</keyword>
<sequence>MGPSPLGILYFHEAMPPERWAGFALVWVALLLLTSSVLHSARRSRKALAALESKVSVGGS</sequence>